<proteinExistence type="predicted"/>
<accession>A0A2H3DGX3</accession>
<keyword evidence="2" id="KW-1185">Reference proteome</keyword>
<evidence type="ECO:0008006" key="3">
    <source>
        <dbReference type="Google" id="ProtNLM"/>
    </source>
</evidence>
<sequence length="496" mass="56367">MPCLRFTLRSGVQRKKQYKPSTFQPIECLVTRTTPRPELPPEIWMLVIRFATCSYPDPLDTSRLVSFLDPPHVTQLRLANYHTTMQQKLALCRVSKQWNEWATEFLYEFVWVNRAGHARLLARTLETPEGKGHGRWIRRLHVQTTALDKCNPSHLRTILDASPDLAIYSDHRSTRLTLFSVNSPLEETCTPDDLFKSLSTNLRRLSWTSYEASPTPAMPPFSVLHNLTFLELHFHAPMRSSYTVSPPDSVSSPYPVSSSDSVSSPDSVSPTQINLPQLQTLKTSLCSNTFELLSTWTLPSLCNLSLISPDFSYSSPGFLAFFSAHGAKINQLELGHSSSNILEEYYITPTRPVMGRSSLASLLPNMTEFICSADAEWNWESPDWIAPHVLLPSHPRLQLIGVRDIGRGNWLLIEQMRSLLRRDAFPSLRYVRDMGPGLLKVRKGLEPDVDMMLFWREVWDSCGGRGVWLEDLEGVNFVARDWKRLGFDVPPPPDAV</sequence>
<reference evidence="2" key="1">
    <citation type="journal article" date="2017" name="Nat. Ecol. Evol.">
        <title>Genome expansion and lineage-specific genetic innovations in the forest pathogenic fungi Armillaria.</title>
        <authorList>
            <person name="Sipos G."/>
            <person name="Prasanna A.N."/>
            <person name="Walter M.C."/>
            <person name="O'Connor E."/>
            <person name="Balint B."/>
            <person name="Krizsan K."/>
            <person name="Kiss B."/>
            <person name="Hess J."/>
            <person name="Varga T."/>
            <person name="Slot J."/>
            <person name="Riley R."/>
            <person name="Boka B."/>
            <person name="Rigling D."/>
            <person name="Barry K."/>
            <person name="Lee J."/>
            <person name="Mihaltcheva S."/>
            <person name="LaButti K."/>
            <person name="Lipzen A."/>
            <person name="Waldron R."/>
            <person name="Moloney N.M."/>
            <person name="Sperisen C."/>
            <person name="Kredics L."/>
            <person name="Vagvoelgyi C."/>
            <person name="Patrignani A."/>
            <person name="Fitzpatrick D."/>
            <person name="Nagy I."/>
            <person name="Doyle S."/>
            <person name="Anderson J.B."/>
            <person name="Grigoriev I.V."/>
            <person name="Gueldener U."/>
            <person name="Muensterkoetter M."/>
            <person name="Nagy L.G."/>
        </authorList>
    </citation>
    <scope>NUCLEOTIDE SEQUENCE [LARGE SCALE GENOMIC DNA]</scope>
    <source>
        <strain evidence="2">Ar21-2</strain>
    </source>
</reference>
<evidence type="ECO:0000313" key="2">
    <source>
        <dbReference type="Proteomes" id="UP000217790"/>
    </source>
</evidence>
<dbReference type="Proteomes" id="UP000217790">
    <property type="component" value="Unassembled WGS sequence"/>
</dbReference>
<dbReference type="InParanoid" id="A0A2H3DGX3"/>
<dbReference type="AlphaFoldDB" id="A0A2H3DGX3"/>
<gene>
    <name evidence="1" type="ORF">ARMGADRAFT_965856</name>
</gene>
<dbReference type="EMBL" id="KZ293656">
    <property type="protein sequence ID" value="PBK93370.1"/>
    <property type="molecule type" value="Genomic_DNA"/>
</dbReference>
<protein>
    <recommendedName>
        <fullName evidence="3">F-box domain-containing protein</fullName>
    </recommendedName>
</protein>
<dbReference type="OrthoDB" id="3258324at2759"/>
<dbReference type="OMA" id="FEDCTGV"/>
<name>A0A2H3DGX3_ARMGA</name>
<organism evidence="1 2">
    <name type="scientific">Armillaria gallica</name>
    <name type="common">Bulbous honey fungus</name>
    <name type="synonym">Armillaria bulbosa</name>
    <dbReference type="NCBI Taxonomy" id="47427"/>
    <lineage>
        <taxon>Eukaryota</taxon>
        <taxon>Fungi</taxon>
        <taxon>Dikarya</taxon>
        <taxon>Basidiomycota</taxon>
        <taxon>Agaricomycotina</taxon>
        <taxon>Agaricomycetes</taxon>
        <taxon>Agaricomycetidae</taxon>
        <taxon>Agaricales</taxon>
        <taxon>Marasmiineae</taxon>
        <taxon>Physalacriaceae</taxon>
        <taxon>Armillaria</taxon>
    </lineage>
</organism>
<evidence type="ECO:0000313" key="1">
    <source>
        <dbReference type="EMBL" id="PBK93370.1"/>
    </source>
</evidence>